<organism evidence="1">
    <name type="scientific">uncultured marine thaumarchaeote KM3_78_E10</name>
    <dbReference type="NCBI Taxonomy" id="1456292"/>
    <lineage>
        <taxon>Archaea</taxon>
        <taxon>Nitrososphaerota</taxon>
        <taxon>environmental samples</taxon>
    </lineage>
</organism>
<dbReference type="Pfam" id="PF13420">
    <property type="entry name" value="Acetyltransf_4"/>
    <property type="match status" value="1"/>
</dbReference>
<protein>
    <recommendedName>
        <fullName evidence="2">Ribosomal-protein-serine acetyltransferase</fullName>
    </recommendedName>
</protein>
<evidence type="ECO:0000313" key="1">
    <source>
        <dbReference type="EMBL" id="AIF17685.1"/>
    </source>
</evidence>
<dbReference type="EMBL" id="KF901089">
    <property type="protein sequence ID" value="AIF17685.1"/>
    <property type="molecule type" value="Genomic_DNA"/>
</dbReference>
<dbReference type="AlphaFoldDB" id="A0A075HQJ1"/>
<evidence type="ECO:0008006" key="2">
    <source>
        <dbReference type="Google" id="ProtNLM"/>
    </source>
</evidence>
<name>A0A075HQJ1_9ARCH</name>
<dbReference type="InterPro" id="IPR016181">
    <property type="entry name" value="Acyl_CoA_acyltransferase"/>
</dbReference>
<reference evidence="1" key="1">
    <citation type="journal article" date="2014" name="Genome Biol. Evol.">
        <title>Pangenome evidence for extensive interdomain horizontal transfer affecting lineage core and shell genes in uncultured planktonic thaumarchaeota and euryarchaeota.</title>
        <authorList>
            <person name="Deschamps P."/>
            <person name="Zivanovic Y."/>
            <person name="Moreira D."/>
            <person name="Rodriguez-Valera F."/>
            <person name="Lopez-Garcia P."/>
        </authorList>
    </citation>
    <scope>NUCLEOTIDE SEQUENCE</scope>
</reference>
<dbReference type="SUPFAM" id="SSF55729">
    <property type="entry name" value="Acyl-CoA N-acyltransferases (Nat)"/>
    <property type="match status" value="1"/>
</dbReference>
<proteinExistence type="predicted"/>
<dbReference type="Gene3D" id="3.40.630.30">
    <property type="match status" value="1"/>
</dbReference>
<accession>A0A075HQJ1</accession>
<sequence length="198" mass="23702">MEYSFLQNNRYCLKYTTDSGQDWTNEYCLVPLRKQDMELIRKWRNDQIHILRQKKPLTEKEQHNYFSKVILKSFSEDKPKCILFSFLFKNNCIGYGGFVNINWNIKSAELSFLLDTKHAQKAKIYQEKFSIFLELILGLNTEEIKFEVIVTETYDIRPLHIKILEDSGFKYIKRTHSLKKNIDGETIDSLFHEYTYQS</sequence>